<dbReference type="GO" id="GO:0005743">
    <property type="term" value="C:mitochondrial inner membrane"/>
    <property type="evidence" value="ECO:0007669"/>
    <property type="project" value="InterPro"/>
</dbReference>
<name>A0A9P1H9T7_9PEZI</name>
<dbReference type="InterPro" id="IPR048401">
    <property type="entry name" value="SLS1_C"/>
</dbReference>
<dbReference type="AlphaFoldDB" id="A0A9P1H9T7"/>
<feature type="domain" description="SLS1 C-terminal" evidence="4">
    <location>
        <begin position="553"/>
        <end position="751"/>
    </location>
</feature>
<dbReference type="Pfam" id="PF20776">
    <property type="entry name" value="SLS1_N"/>
    <property type="match status" value="1"/>
</dbReference>
<feature type="region of interest" description="Disordered" evidence="1">
    <location>
        <begin position="104"/>
        <end position="125"/>
    </location>
</feature>
<accession>A0A9P1H9T7</accession>
<keyword evidence="6" id="KW-1185">Reference proteome</keyword>
<feature type="region of interest" description="Disordered" evidence="1">
    <location>
        <begin position="637"/>
        <end position="668"/>
    </location>
</feature>
<organism evidence="5 6">
    <name type="scientific">Parascedosporium putredinis</name>
    <dbReference type="NCBI Taxonomy" id="1442378"/>
    <lineage>
        <taxon>Eukaryota</taxon>
        <taxon>Fungi</taxon>
        <taxon>Dikarya</taxon>
        <taxon>Ascomycota</taxon>
        <taxon>Pezizomycotina</taxon>
        <taxon>Sordariomycetes</taxon>
        <taxon>Hypocreomycetidae</taxon>
        <taxon>Microascales</taxon>
        <taxon>Microascaceae</taxon>
        <taxon>Parascedosporium</taxon>
    </lineage>
</organism>
<dbReference type="InterPro" id="IPR048400">
    <property type="entry name" value="SLS1_N"/>
</dbReference>
<feature type="domain" description="SLS1 N-terminal" evidence="3">
    <location>
        <begin position="177"/>
        <end position="280"/>
    </location>
</feature>
<dbReference type="Proteomes" id="UP000838763">
    <property type="component" value="Unassembled WGS sequence"/>
</dbReference>
<evidence type="ECO:0000313" key="6">
    <source>
        <dbReference type="Proteomes" id="UP000838763"/>
    </source>
</evidence>
<gene>
    <name evidence="5" type="ORF">PPNO1_LOCUS7813</name>
</gene>
<feature type="compositionally biased region" description="Basic residues" evidence="1">
    <location>
        <begin position="114"/>
        <end position="123"/>
    </location>
</feature>
<feature type="compositionally biased region" description="Low complexity" evidence="1">
    <location>
        <begin position="724"/>
        <end position="739"/>
    </location>
</feature>
<dbReference type="EMBL" id="CALLCH030000017">
    <property type="protein sequence ID" value="CAI4218221.1"/>
    <property type="molecule type" value="Genomic_DNA"/>
</dbReference>
<dbReference type="OrthoDB" id="5392646at2759"/>
<evidence type="ECO:0000256" key="1">
    <source>
        <dbReference type="SAM" id="MobiDB-lite"/>
    </source>
</evidence>
<evidence type="ECO:0000259" key="3">
    <source>
        <dbReference type="Pfam" id="PF20776"/>
    </source>
</evidence>
<comment type="caution">
    <text evidence="5">The sequence shown here is derived from an EMBL/GenBank/DDBJ whole genome shotgun (WGS) entry which is preliminary data.</text>
</comment>
<dbReference type="InterPro" id="IPR032741">
    <property type="entry name" value="Sls1_KH-1"/>
</dbReference>
<feature type="region of interest" description="Disordered" evidence="1">
    <location>
        <begin position="47"/>
        <end position="88"/>
    </location>
</feature>
<feature type="domain" description="SLS1 first KH" evidence="2">
    <location>
        <begin position="288"/>
        <end position="354"/>
    </location>
</feature>
<reference evidence="5" key="1">
    <citation type="submission" date="2022-11" db="EMBL/GenBank/DDBJ databases">
        <authorList>
            <person name="Scott C."/>
            <person name="Bruce N."/>
        </authorList>
    </citation>
    <scope>NUCLEOTIDE SEQUENCE</scope>
</reference>
<feature type="region of interest" description="Disordered" evidence="1">
    <location>
        <begin position="440"/>
        <end position="487"/>
    </location>
</feature>
<evidence type="ECO:0000259" key="4">
    <source>
        <dbReference type="Pfam" id="PF20778"/>
    </source>
</evidence>
<dbReference type="Pfam" id="PF20778">
    <property type="entry name" value="SLS1_C"/>
    <property type="match status" value="1"/>
</dbReference>
<proteinExistence type="predicted"/>
<protein>
    <submittedName>
        <fullName evidence="5">Uncharacterized protein</fullName>
    </submittedName>
</protein>
<sequence length="777" mass="84006">MLSRAAYAGRVCQRCRVQFTLNSTLVRPILLAPTPFPLKLPRLRFSTNSPIDADVTPEPTEKPPAEGEALEQQDGALPPPDTINPTTATARSWAPLDAIVGEEGQTPDLTITRSRQKWKRKERVPRTRGLDIEAPSLGMPILGQPGHTIAAAEDNEGGTAPLSGFDLEESLAEQKRDITVAEARQNITELQPREPRDLLAREFDELLNTLMDGFTVRQLADYVYHFITGKPAASVEERDALIRPLTSHSASARHRTAPAFKWIQAQMALAIMRLCWDLKVMEEAPYIGELEIKADEDTLNFLLLENKVLNAIKRSLGEGASIKIRPENGRVHIFATRSKCETVLARLNDFVSRIAQSSIPLSHLGQRRLENEDLRQLSILTNTYLRYKSRGPKPATESRASTGAILVSRLTPAKDDRHPGLEKTQDVVFRLLHAATSRRAEGTTVSKIVTGDGPSPRLRTSFSPATRATTARCPADPSGTDGGNIPPSVLKLALPPRQGGEDLPAAPSSDWKPHEITTTATFGHILHPFEADGASPFIQLSLSGTLSWPDTEKRLLAVPTTHRAKIQIPSAPSDVEITQTIQHQMRADALDAAHGLRAFVETAALDLAAGDLRTPASLAIALPTAIFTRAPANRHAKSASGAVPSSLSPSHTEPLAQEEVTQADSSAALPPAAKTVNVAYTFAGLELHTTASIPFRGHILRYTAVEGGHRAGRSGRLSLEAAPAPGDDGNSSSASPSDSKLQRAFLKEVAQIARGAYFPWTGTRPVDHVASTEDMGA</sequence>
<evidence type="ECO:0000259" key="2">
    <source>
        <dbReference type="Pfam" id="PF14611"/>
    </source>
</evidence>
<feature type="region of interest" description="Disordered" evidence="1">
    <location>
        <begin position="718"/>
        <end position="740"/>
    </location>
</feature>
<dbReference type="Pfam" id="PF14611">
    <property type="entry name" value="KH_SLS1_1"/>
    <property type="match status" value="1"/>
</dbReference>
<evidence type="ECO:0000313" key="5">
    <source>
        <dbReference type="EMBL" id="CAI4218221.1"/>
    </source>
</evidence>